<evidence type="ECO:0000313" key="4">
    <source>
        <dbReference type="Proteomes" id="UP001341135"/>
    </source>
</evidence>
<dbReference type="InterPro" id="IPR009956">
    <property type="entry name" value="Post-segregation_anti-tox_CcdA"/>
</dbReference>
<dbReference type="GeneID" id="89289331"/>
<proteinExistence type="predicted"/>
<gene>
    <name evidence="3" type="ORF">PABY_13160</name>
</gene>
<sequence length="76" mass="9264">MESYVTVSTRIRKELWDKLRKYRIDVSEVINRALEEEVAKREEEEVKKMLERAGKILEKVPEERIVETIRSMREER</sequence>
<reference evidence="3 4" key="1">
    <citation type="submission" date="2023-09" db="EMBL/GenBank/DDBJ databases">
        <title>Pyrofollis japonicus gen. nov. sp. nov., a novel member of the family Pyrodictiaceae isolated from the Iheya North hydrothermal field.</title>
        <authorList>
            <person name="Miyazaki U."/>
            <person name="Sanari M."/>
            <person name="Tame A."/>
            <person name="Kitajima M."/>
            <person name="Okamoto A."/>
            <person name="Sawayama S."/>
            <person name="Miyazaki J."/>
            <person name="Takai K."/>
            <person name="Nakagawa S."/>
        </authorList>
    </citation>
    <scope>NUCLEOTIDE SEQUENCE [LARGE SCALE GENOMIC DNA]</scope>
    <source>
        <strain evidence="3 4">AV2</strain>
    </source>
</reference>
<name>A0ABM8IW11_9CREN</name>
<accession>A0ABM8IW11</accession>
<feature type="coiled-coil region" evidence="2">
    <location>
        <begin position="24"/>
        <end position="59"/>
    </location>
</feature>
<evidence type="ECO:0000313" key="3">
    <source>
        <dbReference type="EMBL" id="BES81749.1"/>
    </source>
</evidence>
<keyword evidence="2" id="KW-0175">Coiled coil</keyword>
<dbReference type="EMBL" id="AP028907">
    <property type="protein sequence ID" value="BES81749.1"/>
    <property type="molecule type" value="Genomic_DNA"/>
</dbReference>
<dbReference type="RefSeq" id="WP_338248433.1">
    <property type="nucleotide sequence ID" value="NZ_AP028907.1"/>
</dbReference>
<organism evidence="3 4">
    <name type="scientific">Pyrodictium abyssi</name>
    <dbReference type="NCBI Taxonomy" id="54256"/>
    <lineage>
        <taxon>Archaea</taxon>
        <taxon>Thermoproteota</taxon>
        <taxon>Thermoprotei</taxon>
        <taxon>Desulfurococcales</taxon>
        <taxon>Pyrodictiaceae</taxon>
        <taxon>Pyrodictium</taxon>
    </lineage>
</organism>
<evidence type="ECO:0000256" key="1">
    <source>
        <dbReference type="ARBA" id="ARBA00022649"/>
    </source>
</evidence>
<keyword evidence="4" id="KW-1185">Reference proteome</keyword>
<evidence type="ECO:0000256" key="2">
    <source>
        <dbReference type="SAM" id="Coils"/>
    </source>
</evidence>
<dbReference type="Pfam" id="PF07362">
    <property type="entry name" value="CcdA"/>
    <property type="match status" value="1"/>
</dbReference>
<protein>
    <submittedName>
        <fullName evidence="3">Type II toxin-antitoxin system CcdA family antitoxin</fullName>
    </submittedName>
</protein>
<dbReference type="Proteomes" id="UP001341135">
    <property type="component" value="Chromosome"/>
</dbReference>
<keyword evidence="1" id="KW-1277">Toxin-antitoxin system</keyword>